<evidence type="ECO:0000313" key="3">
    <source>
        <dbReference type="EMBL" id="EAQ85311.1"/>
    </source>
</evidence>
<dbReference type="InParanoid" id="Q2GRS9"/>
<organism evidence="3 4">
    <name type="scientific">Chaetomium globosum (strain ATCC 6205 / CBS 148.51 / DSM 1962 / NBRC 6347 / NRRL 1970)</name>
    <name type="common">Soil fungus</name>
    <dbReference type="NCBI Taxonomy" id="306901"/>
    <lineage>
        <taxon>Eukaryota</taxon>
        <taxon>Fungi</taxon>
        <taxon>Dikarya</taxon>
        <taxon>Ascomycota</taxon>
        <taxon>Pezizomycotina</taxon>
        <taxon>Sordariomycetes</taxon>
        <taxon>Sordariomycetidae</taxon>
        <taxon>Sordariales</taxon>
        <taxon>Chaetomiaceae</taxon>
        <taxon>Chaetomium</taxon>
    </lineage>
</organism>
<dbReference type="GeneID" id="4395663"/>
<name>Q2GRS9_CHAGB</name>
<dbReference type="PANTHER" id="PTHR35910">
    <property type="entry name" value="2EXR DOMAIN-CONTAINING PROTEIN"/>
    <property type="match status" value="1"/>
</dbReference>
<reference evidence="4" key="1">
    <citation type="journal article" date="2015" name="Genome Announc.">
        <title>Draft genome sequence of the cellulolytic fungus Chaetomium globosum.</title>
        <authorList>
            <person name="Cuomo C.A."/>
            <person name="Untereiner W.A."/>
            <person name="Ma L.-J."/>
            <person name="Grabherr M."/>
            <person name="Birren B.W."/>
        </authorList>
    </citation>
    <scope>NUCLEOTIDE SEQUENCE [LARGE SCALE GENOMIC DNA]</scope>
    <source>
        <strain evidence="4">ATCC 6205 / CBS 148.51 / DSM 1962 / NBRC 6347 / NRRL 1970</strain>
    </source>
</reference>
<dbReference type="OrthoDB" id="3473305at2759"/>
<dbReference type="EMBL" id="CH408034">
    <property type="protein sequence ID" value="EAQ85311.1"/>
    <property type="molecule type" value="Genomic_DNA"/>
</dbReference>
<dbReference type="RefSeq" id="XP_001227252.1">
    <property type="nucleotide sequence ID" value="XM_001227251.1"/>
</dbReference>
<dbReference type="InterPro" id="IPR045518">
    <property type="entry name" value="2EXR"/>
</dbReference>
<dbReference type="Proteomes" id="UP000001056">
    <property type="component" value="Unassembled WGS sequence"/>
</dbReference>
<evidence type="ECO:0000256" key="1">
    <source>
        <dbReference type="SAM" id="MobiDB-lite"/>
    </source>
</evidence>
<evidence type="ECO:0000259" key="2">
    <source>
        <dbReference type="Pfam" id="PF20150"/>
    </source>
</evidence>
<feature type="region of interest" description="Disordered" evidence="1">
    <location>
        <begin position="45"/>
        <end position="65"/>
    </location>
</feature>
<dbReference type="eggNOG" id="ENOG502RQ9S">
    <property type="taxonomic scope" value="Eukaryota"/>
</dbReference>
<feature type="domain" description="2EXR" evidence="2">
    <location>
        <begin position="89"/>
        <end position="185"/>
    </location>
</feature>
<keyword evidence="4" id="KW-1185">Reference proteome</keyword>
<protein>
    <recommendedName>
        <fullName evidence="2">2EXR domain-containing protein</fullName>
    </recommendedName>
</protein>
<gene>
    <name evidence="3" type="ORF">CHGG_09325</name>
</gene>
<evidence type="ECO:0000313" key="4">
    <source>
        <dbReference type="Proteomes" id="UP000001056"/>
    </source>
</evidence>
<dbReference type="VEuPathDB" id="FungiDB:CHGG_09325"/>
<dbReference type="Pfam" id="PF20150">
    <property type="entry name" value="2EXR"/>
    <property type="match status" value="1"/>
</dbReference>
<dbReference type="AlphaFoldDB" id="Q2GRS9"/>
<dbReference type="PANTHER" id="PTHR35910:SF1">
    <property type="entry name" value="2EXR DOMAIN-CONTAINING PROTEIN"/>
    <property type="match status" value="1"/>
</dbReference>
<dbReference type="HOGENOM" id="CLU_794545_0_0_1"/>
<sequence>MVRSCDEVIAKKSLSPLAATAGEDDVRVHSEEVYSAILDVTAPTGYMDNQVPPTRATPRESRVKHNQPITHRAILPHCPHSPTMAEPKFHPFMRLPPELRHQIWEMSIEPREVVFGRLKETNDRRRKLPFCAAPPPSLLTACAESRAHMQRFYTKAYIRPLPGAPSHGRDNVPEYCWVNFATDTVRITHRQVPHFSHLAAARKLVVETLYELASRDRFRHPGLALEQLTILDLDESRGAIWWFPWIDFMEGLYYGCDAVAFDTTVLHGDAEPLTRENWLQVDRAWRKEMLDKIFWGHPELREQAERGGDDEDAEDVEHVEWPRLVTFRRRWRHVDGCACANKKGAPANK</sequence>
<accession>Q2GRS9</accession>
<proteinExistence type="predicted"/>